<sequence length="266" mass="30581">MIKNKKIKLVLPLTLVLPITLISCEQSYRSAYNEDQNDGILNTTLNQSTTSFVSSFLKQNSNDFFFLTSYFFDTNLDNTIQELQFQSSFKFVPKTLKKYQNKFNFTLKGKLKIVFANTNYTIFKITNTTEVNQRKLPSEKNSILNSIQSEVDTPILQGNLLSSFTPSHERTINNQVVYSKDNLLDYRPDSIANKNKTSISFITNSATKNSWYVGSPLIYNGKYIGIFASVKPYTLLNQTLTNYLSTFYLFNNKDIQEIKSIVENKK</sequence>
<dbReference type="EMBL" id="FM864216">
    <property type="protein sequence ID" value="CAT04748.1"/>
    <property type="molecule type" value="Genomic_DNA"/>
</dbReference>
<organism evidence="1 2">
    <name type="scientific">Mesomycoplasma conjunctivae (strain ATCC 25834 / NCTC 10147 / HRC/581)</name>
    <name type="common">Mycoplasma conjunctivae</name>
    <dbReference type="NCBI Taxonomy" id="572263"/>
    <lineage>
        <taxon>Bacteria</taxon>
        <taxon>Bacillati</taxon>
        <taxon>Mycoplasmatota</taxon>
        <taxon>Mycoplasmoidales</taxon>
        <taxon>Metamycoplasmataceae</taxon>
        <taxon>Mesomycoplasma</taxon>
    </lineage>
</organism>
<dbReference type="AlphaFoldDB" id="C5J5M5"/>
<accession>C5J5M5</accession>
<name>C5J5M5_MESCH</name>
<dbReference type="Proteomes" id="UP000001491">
    <property type="component" value="Chromosome"/>
</dbReference>
<evidence type="ECO:0000313" key="2">
    <source>
        <dbReference type="Proteomes" id="UP000001491"/>
    </source>
</evidence>
<evidence type="ECO:0000313" key="1">
    <source>
        <dbReference type="EMBL" id="CAT04748.1"/>
    </source>
</evidence>
<evidence type="ECO:0008006" key="3">
    <source>
        <dbReference type="Google" id="ProtNLM"/>
    </source>
</evidence>
<dbReference type="PROSITE" id="PS51257">
    <property type="entry name" value="PROKAR_LIPOPROTEIN"/>
    <property type="match status" value="1"/>
</dbReference>
<dbReference type="HOGENOM" id="CLU_1045164_0_0_14"/>
<protein>
    <recommendedName>
        <fullName evidence="3">Lipoprotein</fullName>
    </recommendedName>
</protein>
<proteinExistence type="predicted"/>
<dbReference type="KEGG" id="mco:MCJ_000730"/>
<keyword evidence="2" id="KW-1185">Reference proteome</keyword>
<reference evidence="2" key="1">
    <citation type="journal article" date="2009" name="BMC Bioinformatics">
        <title>The Mycoplasma conjunctivae genome sequencing, annotation and analysis.</title>
        <authorList>
            <person name="Calderon-Copete S.P."/>
            <person name="Wigger G."/>
            <person name="Wunderlin C."/>
            <person name="Schmidheini T."/>
            <person name="Frey J."/>
            <person name="Quail M.A."/>
            <person name="Falquet L."/>
        </authorList>
    </citation>
    <scope>NUCLEOTIDE SEQUENCE [LARGE SCALE GENOMIC DNA]</scope>
    <source>
        <strain evidence="2">ATCC 25834 / NCTC 10147 / HRC/581</strain>
    </source>
</reference>
<gene>
    <name evidence="1" type="ordered locus">MCJ_000730</name>
</gene>